<reference evidence="2" key="1">
    <citation type="submission" date="2018-10" db="EMBL/GenBank/DDBJ databases">
        <title>Population genomic analysis revealed the cold adaptation of white poplar.</title>
        <authorList>
            <person name="Liu Y.-J."/>
        </authorList>
    </citation>
    <scope>NUCLEOTIDE SEQUENCE [LARGE SCALE GENOMIC DNA]</scope>
    <source>
        <strain evidence="2">PAL-ZL1</strain>
    </source>
</reference>
<accession>A0A4V6AAE0</accession>
<feature type="region of interest" description="Disordered" evidence="1">
    <location>
        <begin position="82"/>
        <end position="184"/>
    </location>
</feature>
<dbReference type="AlphaFoldDB" id="A0A4V6AAE0"/>
<feature type="compositionally biased region" description="Basic and acidic residues" evidence="1">
    <location>
        <begin position="146"/>
        <end position="184"/>
    </location>
</feature>
<evidence type="ECO:0000256" key="1">
    <source>
        <dbReference type="SAM" id="MobiDB-lite"/>
    </source>
</evidence>
<organism evidence="2">
    <name type="scientific">Populus alba</name>
    <name type="common">White poplar</name>
    <dbReference type="NCBI Taxonomy" id="43335"/>
    <lineage>
        <taxon>Eukaryota</taxon>
        <taxon>Viridiplantae</taxon>
        <taxon>Streptophyta</taxon>
        <taxon>Embryophyta</taxon>
        <taxon>Tracheophyta</taxon>
        <taxon>Spermatophyta</taxon>
        <taxon>Magnoliopsida</taxon>
        <taxon>eudicotyledons</taxon>
        <taxon>Gunneridae</taxon>
        <taxon>Pentapetalae</taxon>
        <taxon>rosids</taxon>
        <taxon>fabids</taxon>
        <taxon>Malpighiales</taxon>
        <taxon>Salicaceae</taxon>
        <taxon>Saliceae</taxon>
        <taxon>Populus</taxon>
    </lineage>
</organism>
<evidence type="ECO:0000313" key="2">
    <source>
        <dbReference type="EMBL" id="TKS07776.1"/>
    </source>
</evidence>
<name>A0A4V6AAE0_POPAL</name>
<feature type="compositionally biased region" description="Polar residues" evidence="1">
    <location>
        <begin position="128"/>
        <end position="141"/>
    </location>
</feature>
<protein>
    <submittedName>
        <fullName evidence="2">Uncharacterized protein</fullName>
    </submittedName>
</protein>
<dbReference type="EMBL" id="RCHU01000315">
    <property type="protein sequence ID" value="TKS07776.1"/>
    <property type="molecule type" value="Genomic_DNA"/>
</dbReference>
<gene>
    <name evidence="2" type="ORF">D5086_0000109840</name>
</gene>
<proteinExistence type="predicted"/>
<sequence>MKTPYFFSSLAGQKGGGDCPLTADPNSPVAGLHRFSPSSPLPSLAAFLLPCSPDTRTSHSCRIFPLPHRISQEQRLLLLRSHQQQPVNEQGPSQRRRAPPPPSAASPSSPICSFPSPTEETKRRPTAAASTDAVTFLSLQHSFHRQPPDQKKTENSTARSEEDRDQMKKERTDADAVKKKDNRK</sequence>
<feature type="compositionally biased region" description="Low complexity" evidence="1">
    <location>
        <begin position="105"/>
        <end position="117"/>
    </location>
</feature>
<comment type="caution">
    <text evidence="2">The sequence shown here is derived from an EMBL/GenBank/DDBJ whole genome shotgun (WGS) entry which is preliminary data.</text>
</comment>